<dbReference type="KEGG" id="pda:103708133"/>
<accession>A0A8B7C3U1</accession>
<organism evidence="2 3">
    <name type="scientific">Phoenix dactylifera</name>
    <name type="common">Date palm</name>
    <dbReference type="NCBI Taxonomy" id="42345"/>
    <lineage>
        <taxon>Eukaryota</taxon>
        <taxon>Viridiplantae</taxon>
        <taxon>Streptophyta</taxon>
        <taxon>Embryophyta</taxon>
        <taxon>Tracheophyta</taxon>
        <taxon>Spermatophyta</taxon>
        <taxon>Magnoliopsida</taxon>
        <taxon>Liliopsida</taxon>
        <taxon>Arecaceae</taxon>
        <taxon>Coryphoideae</taxon>
        <taxon>Phoeniceae</taxon>
        <taxon>Phoenix</taxon>
    </lineage>
</organism>
<keyword evidence="2" id="KW-1185">Reference proteome</keyword>
<dbReference type="PANTHER" id="PTHR31374">
    <property type="entry name" value="AUXIN-INDUCED PROTEIN-LIKE-RELATED"/>
    <property type="match status" value="1"/>
</dbReference>
<dbReference type="PANTHER" id="PTHR31374:SF118">
    <property type="entry name" value="OS01G0924966 PROTEIN"/>
    <property type="match status" value="1"/>
</dbReference>
<reference evidence="2" key="1">
    <citation type="journal article" date="2019" name="Nat. Commun.">
        <title>Genome-wide association mapping of date palm fruit traits.</title>
        <authorList>
            <person name="Hazzouri K.M."/>
            <person name="Gros-Balthazard M."/>
            <person name="Flowers J.M."/>
            <person name="Copetti D."/>
            <person name="Lemansour A."/>
            <person name="Lebrun M."/>
            <person name="Masmoudi K."/>
            <person name="Ferrand S."/>
            <person name="Dhar M.I."/>
            <person name="Fresquez Z.A."/>
            <person name="Rosas U."/>
            <person name="Zhang J."/>
            <person name="Talag J."/>
            <person name="Lee S."/>
            <person name="Kudrna D."/>
            <person name="Powell R.F."/>
            <person name="Leitch I.J."/>
            <person name="Krueger R.R."/>
            <person name="Wing R.A."/>
            <person name="Amiri K.M.A."/>
            <person name="Purugganan M.D."/>
        </authorList>
    </citation>
    <scope>NUCLEOTIDE SEQUENCE [LARGE SCALE GENOMIC DNA]</scope>
    <source>
        <strain evidence="2">cv. Khalas</strain>
    </source>
</reference>
<sequence>MPKSKSWQRSRSTVKHQIAPEGYFTVYVGSNKERFVIKMECMNHPLFKNLLDEAEMEYGFKSEGPLELPCDVELFYQVLRGIDQEMMASPKCGFARSSSGYRIFSPSRLLVMGQF</sequence>
<reference evidence="3" key="2">
    <citation type="submission" date="2025-08" db="UniProtKB">
        <authorList>
            <consortium name="RefSeq"/>
        </authorList>
    </citation>
    <scope>IDENTIFICATION</scope>
    <source>
        <tissue evidence="3">Young leaves</tissue>
    </source>
</reference>
<evidence type="ECO:0000256" key="1">
    <source>
        <dbReference type="ARBA" id="ARBA00006974"/>
    </source>
</evidence>
<protein>
    <submittedName>
        <fullName evidence="3">Auxin-induced protein X15-like</fullName>
    </submittedName>
</protein>
<dbReference type="RefSeq" id="XP_008791133.2">
    <property type="nucleotide sequence ID" value="XM_008792911.2"/>
</dbReference>
<comment type="similarity">
    <text evidence="1">Belongs to the ARG7 family.</text>
</comment>
<evidence type="ECO:0000313" key="2">
    <source>
        <dbReference type="Proteomes" id="UP000228380"/>
    </source>
</evidence>
<evidence type="ECO:0000313" key="3">
    <source>
        <dbReference type="RefSeq" id="XP_008791133.2"/>
    </source>
</evidence>
<dbReference type="Proteomes" id="UP000228380">
    <property type="component" value="Chromosome 14"/>
</dbReference>
<dbReference type="InterPro" id="IPR003676">
    <property type="entry name" value="SAUR_fam"/>
</dbReference>
<gene>
    <name evidence="3" type="primary">LOC103708133</name>
</gene>
<dbReference type="GeneID" id="103708133"/>
<dbReference type="Pfam" id="PF02519">
    <property type="entry name" value="Auxin_inducible"/>
    <property type="match status" value="1"/>
</dbReference>
<name>A0A8B7C3U1_PHODC</name>
<dbReference type="GO" id="GO:0009733">
    <property type="term" value="P:response to auxin"/>
    <property type="evidence" value="ECO:0007669"/>
    <property type="project" value="InterPro"/>
</dbReference>
<dbReference type="AlphaFoldDB" id="A0A8B7C3U1"/>
<dbReference type="OrthoDB" id="660486at2759"/>
<proteinExistence type="inferred from homology"/>